<accession>A0A0Q1DWI7</accession>
<dbReference type="InterPro" id="IPR024047">
    <property type="entry name" value="MM3350-like_sf"/>
</dbReference>
<keyword evidence="2" id="KW-1185">Reference proteome</keyword>
<dbReference type="RefSeq" id="WP_055122480.1">
    <property type="nucleotide sequence ID" value="NZ_LKST01000002.1"/>
</dbReference>
<dbReference type="STRING" id="1544416.Cocul_01376"/>
<dbReference type="PATRIC" id="fig|1544416.3.peg.1379"/>
<dbReference type="Proteomes" id="UP000050517">
    <property type="component" value="Unassembled WGS sequence"/>
</dbReference>
<dbReference type="EMBL" id="LKST01000002">
    <property type="protein sequence ID" value="KQB84568.1"/>
    <property type="molecule type" value="Genomic_DNA"/>
</dbReference>
<evidence type="ECO:0000313" key="1">
    <source>
        <dbReference type="EMBL" id="KQB84568.1"/>
    </source>
</evidence>
<reference evidence="1 2" key="1">
    <citation type="submission" date="2015-10" db="EMBL/GenBank/DDBJ databases">
        <title>Corynebacteirum lowii and Corynebacterium oculi species nova, derived from human clinical disease and and emended description of Corynebacterium mastiditis.</title>
        <authorList>
            <person name="Bernard K."/>
            <person name="Pacheco A.L."/>
            <person name="Mcdougall C."/>
            <person name="Burtx T."/>
            <person name="Weibe D."/>
            <person name="Tyler S."/>
            <person name="Olson A.B."/>
            <person name="Cnockaert M."/>
            <person name="Eguchi H."/>
            <person name="Kuwahara T."/>
            <person name="Nakayama-Imaohji H."/>
            <person name="Boudewijins M."/>
            <person name="Van Hoecke F."/>
            <person name="Bernier A.-M."/>
            <person name="Vandamme P."/>
        </authorList>
    </citation>
    <scope>NUCLEOTIDE SEQUENCE [LARGE SCALE GENOMIC DNA]</scope>
    <source>
        <strain evidence="1 2">NML 130210</strain>
    </source>
</reference>
<name>A0A0Q1DWI7_9CORY</name>
<protein>
    <submittedName>
        <fullName evidence="1">Uncharacterized protein</fullName>
    </submittedName>
</protein>
<dbReference type="OrthoDB" id="4426135at2"/>
<evidence type="ECO:0000313" key="2">
    <source>
        <dbReference type="Proteomes" id="UP000050517"/>
    </source>
</evidence>
<sequence length="303" mass="32442">MNPEPTTVILQAASLTGEVYRHIGIDASLHLRDLHRVLDACFGLIDAPTWGFRHGSEEGSRGVDGGERIDTHLGAVGENLTYEWGLWQIRLTVVGAFVRDDHTPWALCVGGSGSFPHTTFDMPAINTALVGGAATREVLERVRPEVRSVLSRGNLMDFVPLLQALDLEAPVTPRSAWTELEAAVPSVPSGASPETAQAHRDAFWCALLGFACFSGDAVADAVMAAAMEALGYGERLSGKEVRSWCADSLDRLAAMGGCGENQAPPVERLDMYRVLLRGSAAVPGLAGDSERPVSSARRLRVLK</sequence>
<dbReference type="SUPFAM" id="SSF159941">
    <property type="entry name" value="MM3350-like"/>
    <property type="match status" value="1"/>
</dbReference>
<organism evidence="1 2">
    <name type="scientific">Corynebacterium oculi</name>
    <dbReference type="NCBI Taxonomy" id="1544416"/>
    <lineage>
        <taxon>Bacteria</taxon>
        <taxon>Bacillati</taxon>
        <taxon>Actinomycetota</taxon>
        <taxon>Actinomycetes</taxon>
        <taxon>Mycobacteriales</taxon>
        <taxon>Corynebacteriaceae</taxon>
        <taxon>Corynebacterium</taxon>
    </lineage>
</organism>
<gene>
    <name evidence="1" type="ORF">Cocul_01376</name>
</gene>
<dbReference type="Gene3D" id="3.10.290.30">
    <property type="entry name" value="MM3350-like"/>
    <property type="match status" value="1"/>
</dbReference>
<proteinExistence type="predicted"/>
<dbReference type="AlphaFoldDB" id="A0A0Q1DWI7"/>
<comment type="caution">
    <text evidence="1">The sequence shown here is derived from an EMBL/GenBank/DDBJ whole genome shotgun (WGS) entry which is preliminary data.</text>
</comment>